<proteinExistence type="predicted"/>
<reference evidence="2" key="2">
    <citation type="submission" date="2025-05" db="UniProtKB">
        <authorList>
            <consortium name="EnsemblMetazoa"/>
        </authorList>
    </citation>
    <scope>IDENTIFICATION</scope>
</reference>
<dbReference type="EnsemblMetazoa" id="XM_044457350.1">
    <property type="protein sequence ID" value="XP_044313285.1"/>
    <property type="gene ID" value="LOC123037286"/>
</dbReference>
<dbReference type="Gene3D" id="3.30.420.10">
    <property type="entry name" value="Ribonuclease H-like superfamily/Ribonuclease H"/>
    <property type="match status" value="1"/>
</dbReference>
<sequence length="340" mass="38755">MQSTTSNITWRHVPGKDNPADIVSRGCAASELMETIWFRGPSFLRQDSSGWPQPVPNSQDTNEELELRKATVLTCTDNGSKEDVFDEVINKFSSYRRILRVIAFVLRVFNRIKVNKKLEDFKQQLFDEANTLNLQKFSSIVGFEFKFIPPRAPHFGGLWEAAVKSMKSLMMKNLGNTGLTYEELQTIAIESEAILNSRPMAPLSEDPNDGEALSPAHLLIGSSLMSVPEPSIDESRPSYLTRWQRVTYLKQQFWELWRRDYLHTLQERSKWLKPHANIQIGQMVIVHEDNTPPQEWILGRITNTHVGADGRVRVAEIKVKNGTIRRPICKIAPLPEQTGA</sequence>
<dbReference type="Proteomes" id="UP001652680">
    <property type="component" value="Unassembled WGS sequence"/>
</dbReference>
<dbReference type="InterPro" id="IPR036397">
    <property type="entry name" value="RNaseH_sf"/>
</dbReference>
<evidence type="ECO:0000259" key="1">
    <source>
        <dbReference type="Pfam" id="PF18701"/>
    </source>
</evidence>
<dbReference type="InterPro" id="IPR012337">
    <property type="entry name" value="RNaseH-like_sf"/>
</dbReference>
<dbReference type="GeneID" id="123037286"/>
<reference evidence="3" key="1">
    <citation type="journal article" date="2021" name="Elife">
        <title>Highly contiguous assemblies of 101 drosophilid genomes.</title>
        <authorList>
            <person name="Kim B.Y."/>
            <person name="Wang J.R."/>
            <person name="Miller D.E."/>
            <person name="Barmina O."/>
            <person name="Delaney E."/>
            <person name="Thompson A."/>
            <person name="Comeault A.A."/>
            <person name="Peede D."/>
            <person name="D'Agostino E.R."/>
            <person name="Pelaez J."/>
            <person name="Aguilar J.M."/>
            <person name="Haji D."/>
            <person name="Matsunaga T."/>
            <person name="Armstrong E.E."/>
            <person name="Zych M."/>
            <person name="Ogawa Y."/>
            <person name="Stamenkovic-Radak M."/>
            <person name="Jelic M."/>
            <person name="Veselinovic M.S."/>
            <person name="Tanaskovic M."/>
            <person name="Eric P."/>
            <person name="Gao J.J."/>
            <person name="Katoh T.K."/>
            <person name="Toda M.J."/>
            <person name="Watabe H."/>
            <person name="Watada M."/>
            <person name="Davis J.S."/>
            <person name="Moyle L.C."/>
            <person name="Manoli G."/>
            <person name="Bertolini E."/>
            <person name="Kostal V."/>
            <person name="Hawley R.S."/>
            <person name="Takahashi A."/>
            <person name="Jones C.D."/>
            <person name="Price D.K."/>
            <person name="Whiteman N."/>
            <person name="Kopp A."/>
            <person name="Matute D.R."/>
            <person name="Petrov D.A."/>
        </authorList>
    </citation>
    <scope>NUCLEOTIDE SEQUENCE [LARGE SCALE GENOMIC DNA]</scope>
</reference>
<evidence type="ECO:0000313" key="3">
    <source>
        <dbReference type="Proteomes" id="UP001652680"/>
    </source>
</evidence>
<name>A0ABM5J390_DRORH</name>
<protein>
    <recommendedName>
        <fullName evidence="1">DUF5641 domain-containing protein</fullName>
    </recommendedName>
</protein>
<dbReference type="InterPro" id="IPR040676">
    <property type="entry name" value="DUF5641"/>
</dbReference>
<organism evidence="2 3">
    <name type="scientific">Drosophila rhopaloa</name>
    <name type="common">Fruit fly</name>
    <dbReference type="NCBI Taxonomy" id="1041015"/>
    <lineage>
        <taxon>Eukaryota</taxon>
        <taxon>Metazoa</taxon>
        <taxon>Ecdysozoa</taxon>
        <taxon>Arthropoda</taxon>
        <taxon>Hexapoda</taxon>
        <taxon>Insecta</taxon>
        <taxon>Pterygota</taxon>
        <taxon>Neoptera</taxon>
        <taxon>Endopterygota</taxon>
        <taxon>Diptera</taxon>
        <taxon>Brachycera</taxon>
        <taxon>Muscomorpha</taxon>
        <taxon>Ephydroidea</taxon>
        <taxon>Drosophilidae</taxon>
        <taxon>Drosophila</taxon>
        <taxon>Sophophora</taxon>
    </lineage>
</organism>
<accession>A0ABM5J390</accession>
<dbReference type="SUPFAM" id="SSF53098">
    <property type="entry name" value="Ribonuclease H-like"/>
    <property type="match status" value="1"/>
</dbReference>
<dbReference type="RefSeq" id="XP_044313285.1">
    <property type="nucleotide sequence ID" value="XM_044457350.1"/>
</dbReference>
<keyword evidence="3" id="KW-1185">Reference proteome</keyword>
<dbReference type="Pfam" id="PF18701">
    <property type="entry name" value="DUF5641"/>
    <property type="match status" value="1"/>
</dbReference>
<dbReference type="PANTHER" id="PTHR47331">
    <property type="entry name" value="PHD-TYPE DOMAIN-CONTAINING PROTEIN"/>
    <property type="match status" value="1"/>
</dbReference>
<evidence type="ECO:0000313" key="2">
    <source>
        <dbReference type="EnsemblMetazoa" id="XP_044313285.1"/>
    </source>
</evidence>
<feature type="domain" description="DUF5641" evidence="1">
    <location>
        <begin position="241"/>
        <end position="334"/>
    </location>
</feature>
<dbReference type="PANTHER" id="PTHR47331:SF1">
    <property type="entry name" value="GAG-LIKE PROTEIN"/>
    <property type="match status" value="1"/>
</dbReference>